<keyword evidence="4" id="KW-1185">Reference proteome</keyword>
<reference evidence="3 4" key="1">
    <citation type="submission" date="2024-10" db="EMBL/GenBank/DDBJ databases">
        <title>The Natural Products Discovery Center: Release of the First 8490 Sequenced Strains for Exploring Actinobacteria Biosynthetic Diversity.</title>
        <authorList>
            <person name="Kalkreuter E."/>
            <person name="Kautsar S.A."/>
            <person name="Yang D."/>
            <person name="Bader C.D."/>
            <person name="Teijaro C.N."/>
            <person name="Fluegel L."/>
            <person name="Davis C.M."/>
            <person name="Simpson J.R."/>
            <person name="Lauterbach L."/>
            <person name="Steele A.D."/>
            <person name="Gui C."/>
            <person name="Meng S."/>
            <person name="Li G."/>
            <person name="Viehrig K."/>
            <person name="Ye F."/>
            <person name="Su P."/>
            <person name="Kiefer A.F."/>
            <person name="Nichols A."/>
            <person name="Cepeda A.J."/>
            <person name="Yan W."/>
            <person name="Fan B."/>
            <person name="Jiang Y."/>
            <person name="Adhikari A."/>
            <person name="Zheng C.-J."/>
            <person name="Schuster L."/>
            <person name="Cowan T.M."/>
            <person name="Smanski M.J."/>
            <person name="Chevrette M.G."/>
            <person name="De Carvalho L.P.S."/>
            <person name="Shen B."/>
        </authorList>
    </citation>
    <scope>NUCLEOTIDE SEQUENCE [LARGE SCALE GENOMIC DNA]</scope>
    <source>
        <strain evidence="3 4">NPDC020327</strain>
    </source>
</reference>
<evidence type="ECO:0000256" key="1">
    <source>
        <dbReference type="SAM" id="MobiDB-lite"/>
    </source>
</evidence>
<dbReference type="EMBL" id="JBIRWE010000018">
    <property type="protein sequence ID" value="MFI1967395.1"/>
    <property type="molecule type" value="Genomic_DNA"/>
</dbReference>
<keyword evidence="2" id="KW-0812">Transmembrane</keyword>
<feature type="transmembrane region" description="Helical" evidence="2">
    <location>
        <begin position="272"/>
        <end position="294"/>
    </location>
</feature>
<dbReference type="RefSeq" id="WP_398719647.1">
    <property type="nucleotide sequence ID" value="NZ_JBIRWE010000018.1"/>
</dbReference>
<feature type="transmembrane region" description="Helical" evidence="2">
    <location>
        <begin position="561"/>
        <end position="582"/>
    </location>
</feature>
<name>A0ABW7UZV4_9ACTN</name>
<sequence>MSLRGAAAWRRAAAWRGESASRGAGAWRAGIALAEGDLRRRRNRLPGFVNLSPALRTAVTIAAAVAALTVAAMLWGIGTALGGVAPVTALQPVAAACWLGAGGIVAAQLLAVRPAQARLLLDPADRGVLLPWDVPPATVFMARLVLPALAGAVGLVAAVAVLAVPWLAATSEGRSVLPAVVLTATGAALTGAAAQVCAMAALMTTARDAGAARWTMSATVIGLGAGYFVSPLVSSVVAARGTSAEVLTATLRHGTAAARPRLWDELFAHGRLPAVAAFWALLVLVLSCAAALLLRVAARRSTLLPASPGTGPDILPEPRPTGRPPAGTRWSAAVLRRTTPAVLRRNTPADGPSGLVPALVAKDLLALHRRPAAVTHPLYRLCAAGVGLAALGIGIRLRHGSDLPWSVASGSWGTAAALALFLMVSTVVAQVCGVEAEGRSLDTLLQAPVPFGAVLVAKVCACACVAALPTVPAYLGLLAGFGGGFAPAALLALPVALLGGSAATVVTAFLAPPAEQFTGERAVRSGAAETAEGLLAAVLVAPAASGLLLRQVLDLSPAATTAANTAACLLTLSLYAVCLRMLARRDVRFPKAAL</sequence>
<feature type="transmembrane region" description="Helical" evidence="2">
    <location>
        <begin position="488"/>
        <end position="511"/>
    </location>
</feature>
<gene>
    <name evidence="3" type="ORF">ACH429_25295</name>
</gene>
<keyword evidence="2" id="KW-1133">Transmembrane helix</keyword>
<evidence type="ECO:0000313" key="3">
    <source>
        <dbReference type="EMBL" id="MFI1967395.1"/>
    </source>
</evidence>
<evidence type="ECO:0000256" key="2">
    <source>
        <dbReference type="SAM" id="Phobius"/>
    </source>
</evidence>
<protein>
    <recommendedName>
        <fullName evidence="5">ABC-2 type transport system permease protein</fullName>
    </recommendedName>
</protein>
<feature type="transmembrane region" description="Helical" evidence="2">
    <location>
        <begin position="409"/>
        <end position="432"/>
    </location>
</feature>
<feature type="region of interest" description="Disordered" evidence="1">
    <location>
        <begin position="307"/>
        <end position="328"/>
    </location>
</feature>
<proteinExistence type="predicted"/>
<evidence type="ECO:0008006" key="5">
    <source>
        <dbReference type="Google" id="ProtNLM"/>
    </source>
</evidence>
<organism evidence="3 4">
    <name type="scientific">Streptomyces pathocidini</name>
    <dbReference type="NCBI Taxonomy" id="1650571"/>
    <lineage>
        <taxon>Bacteria</taxon>
        <taxon>Bacillati</taxon>
        <taxon>Actinomycetota</taxon>
        <taxon>Actinomycetes</taxon>
        <taxon>Kitasatosporales</taxon>
        <taxon>Streptomycetaceae</taxon>
        <taxon>Streptomyces</taxon>
    </lineage>
</organism>
<dbReference type="Proteomes" id="UP001611548">
    <property type="component" value="Unassembled WGS sequence"/>
</dbReference>
<evidence type="ECO:0000313" key="4">
    <source>
        <dbReference type="Proteomes" id="UP001611548"/>
    </source>
</evidence>
<feature type="transmembrane region" description="Helical" evidence="2">
    <location>
        <begin position="48"/>
        <end position="77"/>
    </location>
</feature>
<accession>A0ABW7UZV4</accession>
<feature type="transmembrane region" description="Helical" evidence="2">
    <location>
        <begin position="378"/>
        <end position="397"/>
    </location>
</feature>
<feature type="transmembrane region" description="Helical" evidence="2">
    <location>
        <begin position="214"/>
        <end position="233"/>
    </location>
</feature>
<feature type="transmembrane region" description="Helical" evidence="2">
    <location>
        <begin position="444"/>
        <end position="468"/>
    </location>
</feature>
<feature type="transmembrane region" description="Helical" evidence="2">
    <location>
        <begin position="531"/>
        <end position="549"/>
    </location>
</feature>
<feature type="transmembrane region" description="Helical" evidence="2">
    <location>
        <begin position="180"/>
        <end position="202"/>
    </location>
</feature>
<feature type="transmembrane region" description="Helical" evidence="2">
    <location>
        <begin position="144"/>
        <end position="168"/>
    </location>
</feature>
<keyword evidence="2" id="KW-0472">Membrane</keyword>
<comment type="caution">
    <text evidence="3">The sequence shown here is derived from an EMBL/GenBank/DDBJ whole genome shotgun (WGS) entry which is preliminary data.</text>
</comment>
<feature type="transmembrane region" description="Helical" evidence="2">
    <location>
        <begin position="89"/>
        <end position="112"/>
    </location>
</feature>